<keyword evidence="2" id="KW-0496">Mitochondrion</keyword>
<evidence type="ECO:0000313" key="2">
    <source>
        <dbReference type="EMBL" id="SPQ93581.1"/>
    </source>
</evidence>
<sequence>MRRRETGDAGPAWQAARTHGRNRFSGMRVKAAIDMHDAHLAHKLPLLKRRSDITEMILADGLLLALTQTGVCVAFARHQGMRRLCYLNIAEDEIIRSLFHNKANRTIITVSVFRSDNYTSLKCRSTSIDSIEQGRPQDGRPVFDSESLRYPGFIEFDEVNSKVITFSADNSHYTIWELTNYTVLHDFCDHRINEVKVSLGIMLLIMQHTKSSLPLKLIDIESGAELKSFQHLLKRNRKIDFVELFSEKLLVKQSGEPTMIIDIRNGSYVEIPHHEFLTPSAFIFLFENQLFLTFREGVISAWNFRGQLVTRFEDHLLFNPDSHTSSIVITRSQDTIISYCANDRSTRGSINVSSVFTGRLHGKISCSDSDGDVIRGAALDSVTSLCYCEETSTIYTGNSNGMVYSWGH</sequence>
<name>A0A0G4J3W2_PLABS</name>
<dbReference type="AlphaFoldDB" id="A0A0G4J3W2"/>
<dbReference type="EMBL" id="OVEO01000001">
    <property type="protein sequence ID" value="SPQ93581.1"/>
    <property type="molecule type" value="Genomic_DNA"/>
</dbReference>
<gene>
    <name evidence="1" type="ORF">PBRA_002505</name>
    <name evidence="2" type="ORF">PLBR_LOCUS796</name>
</gene>
<organism evidence="1 3">
    <name type="scientific">Plasmodiophora brassicae</name>
    <name type="common">Clubroot disease agent</name>
    <dbReference type="NCBI Taxonomy" id="37360"/>
    <lineage>
        <taxon>Eukaryota</taxon>
        <taxon>Sar</taxon>
        <taxon>Rhizaria</taxon>
        <taxon>Endomyxa</taxon>
        <taxon>Phytomyxea</taxon>
        <taxon>Plasmodiophorida</taxon>
        <taxon>Plasmodiophoridae</taxon>
        <taxon>Plasmodiophora</taxon>
    </lineage>
</organism>
<dbReference type="OMA" id="FPMENEC"/>
<dbReference type="Gene3D" id="2.130.10.10">
    <property type="entry name" value="YVTN repeat-like/Quinoprotein amine dehydrogenase"/>
    <property type="match status" value="1"/>
</dbReference>
<dbReference type="InterPro" id="IPR015943">
    <property type="entry name" value="WD40/YVTN_repeat-like_dom_sf"/>
</dbReference>
<dbReference type="SUPFAM" id="SSF69322">
    <property type="entry name" value="Tricorn protease domain 2"/>
    <property type="match status" value="1"/>
</dbReference>
<evidence type="ECO:0000313" key="1">
    <source>
        <dbReference type="EMBL" id="CEP02240.1"/>
    </source>
</evidence>
<geneLocation type="mitochondrion" evidence="2"/>
<evidence type="ECO:0000313" key="4">
    <source>
        <dbReference type="Proteomes" id="UP000290189"/>
    </source>
</evidence>
<dbReference type="EMBL" id="CDSF01000122">
    <property type="protein sequence ID" value="CEP02240.1"/>
    <property type="molecule type" value="Genomic_DNA"/>
</dbReference>
<dbReference type="Pfam" id="PF25463">
    <property type="entry name" value="DUF7899"/>
    <property type="match status" value="1"/>
</dbReference>
<keyword evidence="3" id="KW-1185">Reference proteome</keyword>
<proteinExistence type="predicted"/>
<reference evidence="2 4" key="2">
    <citation type="submission" date="2018-03" db="EMBL/GenBank/DDBJ databases">
        <authorList>
            <person name="Fogelqvist J."/>
        </authorList>
    </citation>
    <scope>NUCLEOTIDE SEQUENCE [LARGE SCALE GENOMIC DNA]</scope>
</reference>
<dbReference type="PANTHER" id="PTHR31789:SF1">
    <property type="entry name" value="OS05G0482600 PROTEIN"/>
    <property type="match status" value="1"/>
</dbReference>
<dbReference type="Proteomes" id="UP000039324">
    <property type="component" value="Unassembled WGS sequence"/>
</dbReference>
<protein>
    <recommendedName>
        <fullName evidence="5">Transducin/WD40 repeat-like superfamily protein</fullName>
    </recommendedName>
</protein>
<dbReference type="PANTHER" id="PTHR31789">
    <property type="entry name" value="OS05G0482600 PROTEIN"/>
    <property type="match status" value="1"/>
</dbReference>
<evidence type="ECO:0008006" key="5">
    <source>
        <dbReference type="Google" id="ProtNLM"/>
    </source>
</evidence>
<reference evidence="1 3" key="1">
    <citation type="submission" date="2015-02" db="EMBL/GenBank/DDBJ databases">
        <authorList>
            <person name="Chooi Y.-H."/>
        </authorList>
    </citation>
    <scope>NUCLEOTIDE SEQUENCE [LARGE SCALE GENOMIC DNA]</scope>
    <source>
        <strain evidence="1">E3</strain>
    </source>
</reference>
<evidence type="ECO:0000313" key="3">
    <source>
        <dbReference type="Proteomes" id="UP000039324"/>
    </source>
</evidence>
<dbReference type="OrthoDB" id="336008at2759"/>
<dbReference type="Proteomes" id="UP000290189">
    <property type="component" value="Unassembled WGS sequence"/>
</dbReference>
<dbReference type="InterPro" id="IPR057221">
    <property type="entry name" value="DUF7899"/>
</dbReference>
<accession>A0A0G4J3W2</accession>